<evidence type="ECO:0000256" key="2">
    <source>
        <dbReference type="ARBA" id="ARBA00022723"/>
    </source>
</evidence>
<evidence type="ECO:0000313" key="6">
    <source>
        <dbReference type="EMBL" id="TCL03362.1"/>
    </source>
</evidence>
<accession>A0A4R1N848</accession>
<dbReference type="InterPro" id="IPR011057">
    <property type="entry name" value="Mss4-like_sf"/>
</dbReference>
<keyword evidence="2" id="KW-0479">Metal-binding</keyword>
<name>A0A4R1N848_9GAMM</name>
<reference evidence="6 7" key="1">
    <citation type="submission" date="2019-02" db="EMBL/GenBank/DDBJ databases">
        <title>Investigation of anaerobic lignin degradation for improved lignocellulosic biofuels.</title>
        <authorList>
            <person name="Deangelis K."/>
        </authorList>
    </citation>
    <scope>NUCLEOTIDE SEQUENCE [LARGE SCALE GENOMIC DNA]</scope>
    <source>
        <strain evidence="6 7">159R</strain>
    </source>
</reference>
<dbReference type="GO" id="GO:0016846">
    <property type="term" value="F:carbon-sulfur lyase activity"/>
    <property type="evidence" value="ECO:0007669"/>
    <property type="project" value="InterPro"/>
</dbReference>
<dbReference type="Gene3D" id="3.90.1590.10">
    <property type="entry name" value="glutathione-dependent formaldehyde- activating enzyme (gfa)"/>
    <property type="match status" value="1"/>
</dbReference>
<evidence type="ECO:0000256" key="3">
    <source>
        <dbReference type="ARBA" id="ARBA00022833"/>
    </source>
</evidence>
<evidence type="ECO:0000313" key="7">
    <source>
        <dbReference type="Proteomes" id="UP000294555"/>
    </source>
</evidence>
<dbReference type="PANTHER" id="PTHR33337:SF40">
    <property type="entry name" value="CENP-V_GFA DOMAIN-CONTAINING PROTEIN-RELATED"/>
    <property type="match status" value="1"/>
</dbReference>
<dbReference type="Proteomes" id="UP000294555">
    <property type="component" value="Unassembled WGS sequence"/>
</dbReference>
<dbReference type="Pfam" id="PF04828">
    <property type="entry name" value="GFA"/>
    <property type="match status" value="1"/>
</dbReference>
<dbReference type="EMBL" id="SJOI01000001">
    <property type="protein sequence ID" value="TCL03362.1"/>
    <property type="molecule type" value="Genomic_DNA"/>
</dbReference>
<comment type="caution">
    <text evidence="6">The sequence shown here is derived from an EMBL/GenBank/DDBJ whole genome shotgun (WGS) entry which is preliminary data.</text>
</comment>
<keyword evidence="4" id="KW-0456">Lyase</keyword>
<proteinExistence type="inferred from homology"/>
<dbReference type="InterPro" id="IPR006913">
    <property type="entry name" value="CENP-V/GFA"/>
</dbReference>
<sequence length="146" mass="16248">MKRVTGKCLCGDIHFSVMLNDFRVSACHCGMCRKWSGGVFLSLDVKDSLEITQGESLGLYASSEWARRGFCTHCGSSLFWQSADGQQACVSYAALELTDKDREELLLASEIYINEQPDFTRFKQEGARLTEADFLKSLGITLSALE</sequence>
<feature type="domain" description="CENP-V/GFA" evidence="5">
    <location>
        <begin position="4"/>
        <end position="113"/>
    </location>
</feature>
<evidence type="ECO:0000256" key="1">
    <source>
        <dbReference type="ARBA" id="ARBA00005495"/>
    </source>
</evidence>
<dbReference type="AlphaFoldDB" id="A0A4R1N848"/>
<keyword evidence="3" id="KW-0862">Zinc</keyword>
<organism evidence="6 7">
    <name type="scientific">Sodalis ligni</name>
    <dbReference type="NCBI Taxonomy" id="2697027"/>
    <lineage>
        <taxon>Bacteria</taxon>
        <taxon>Pseudomonadati</taxon>
        <taxon>Pseudomonadota</taxon>
        <taxon>Gammaproteobacteria</taxon>
        <taxon>Enterobacterales</taxon>
        <taxon>Bruguierivoracaceae</taxon>
        <taxon>Sodalis</taxon>
    </lineage>
</organism>
<dbReference type="PROSITE" id="PS51891">
    <property type="entry name" value="CENP_V_GFA"/>
    <property type="match status" value="1"/>
</dbReference>
<evidence type="ECO:0000256" key="4">
    <source>
        <dbReference type="ARBA" id="ARBA00023239"/>
    </source>
</evidence>
<dbReference type="PANTHER" id="PTHR33337">
    <property type="entry name" value="GFA DOMAIN-CONTAINING PROTEIN"/>
    <property type="match status" value="1"/>
</dbReference>
<keyword evidence="7" id="KW-1185">Reference proteome</keyword>
<gene>
    <name evidence="6" type="ORF">EZJ58_1427</name>
</gene>
<dbReference type="GO" id="GO:0046872">
    <property type="term" value="F:metal ion binding"/>
    <property type="evidence" value="ECO:0007669"/>
    <property type="project" value="UniProtKB-KW"/>
</dbReference>
<comment type="similarity">
    <text evidence="1">Belongs to the Gfa family.</text>
</comment>
<protein>
    <recommendedName>
        <fullName evidence="5">CENP-V/GFA domain-containing protein</fullName>
    </recommendedName>
</protein>
<dbReference type="SUPFAM" id="SSF51316">
    <property type="entry name" value="Mss4-like"/>
    <property type="match status" value="1"/>
</dbReference>
<evidence type="ECO:0000259" key="5">
    <source>
        <dbReference type="PROSITE" id="PS51891"/>
    </source>
</evidence>